<dbReference type="Gene3D" id="3.90.400.10">
    <property type="entry name" value="Oligo-1,6-glucosidase, Domain 2"/>
    <property type="match status" value="1"/>
</dbReference>
<dbReference type="SUPFAM" id="SSF51445">
    <property type="entry name" value="(Trans)glycosidases"/>
    <property type="match status" value="1"/>
</dbReference>
<dbReference type="CDD" id="cd11331">
    <property type="entry name" value="AmyAc_OligoGlu_like"/>
    <property type="match status" value="1"/>
</dbReference>
<dbReference type="EMBL" id="VNIM01000027">
    <property type="protein sequence ID" value="TVV74903.1"/>
    <property type="molecule type" value="Genomic_DNA"/>
</dbReference>
<dbReference type="RefSeq" id="WP_145150144.1">
    <property type="nucleotide sequence ID" value="NZ_VNIM01000027.1"/>
</dbReference>
<dbReference type="Pfam" id="PF11941">
    <property type="entry name" value="DUF3459"/>
    <property type="match status" value="1"/>
</dbReference>
<keyword evidence="3" id="KW-0326">Glycosidase</keyword>
<organism evidence="5 6">
    <name type="scientific">Alterirhizorhabdus solaris</name>
    <dbReference type="NCBI Taxonomy" id="2529389"/>
    <lineage>
        <taxon>Bacteria</taxon>
        <taxon>Pseudomonadati</taxon>
        <taxon>Pseudomonadota</taxon>
        <taxon>Alphaproteobacteria</taxon>
        <taxon>Sphingomonadales</taxon>
        <taxon>Rhizorhabdaceae</taxon>
        <taxon>Alterirhizorhabdus</taxon>
    </lineage>
</organism>
<evidence type="ECO:0000313" key="5">
    <source>
        <dbReference type="EMBL" id="TVV74903.1"/>
    </source>
</evidence>
<dbReference type="SMART" id="SM00642">
    <property type="entry name" value="Aamy"/>
    <property type="match status" value="1"/>
</dbReference>
<feature type="domain" description="Glycosyl hydrolase family 13 catalytic" evidence="4">
    <location>
        <begin position="12"/>
        <end position="396"/>
    </location>
</feature>
<keyword evidence="2" id="KW-0378">Hydrolase</keyword>
<protein>
    <submittedName>
        <fullName evidence="5">DUF3459 domain-containing protein</fullName>
    </submittedName>
</protein>
<dbReference type="PANTHER" id="PTHR10357">
    <property type="entry name" value="ALPHA-AMYLASE FAMILY MEMBER"/>
    <property type="match status" value="1"/>
</dbReference>
<sequence length="537" mass="59260">MTAWWQGAVLYQIYPRSYQDSDGDGIGDLRGITARLDHLVSLGVDALWISPIFPSPMADFGYDVADYCDVDPSFGTLTDLDALLAAAHARGLRVLLDLVPNHSSDRHPWFTESRGSRDNPKRDWYIWRDPAADGGPPNNWISDFGGPAWEYDAATGQYYSHAFLKEQPDLNWRNPALAAAMMDVLRFWFDRGVDGFRIDVLWHMVKVADFRDNPENPDYRHGMGEMHRVLQTHSTDQPEVHAIAADMRRIADATGHESGRDRLLIGEIYLPVPKLMDYYGTAAAPGVHLPFNFQLIDAPWRADGLAARITTYETSLPPGGWPNWVLGNHDRPRVAARLGDPQARIAAMLLLTLRGTPTLYYGDEIGLADVTIPADAVRDPRELREPGLGLGRDPVRTPMAWDAGPHGGFTTGVPWLPLHTDAATRNVAVQAADPSSMLSLYRALLTLRRTHPALATGAIEGVSGEDDVLYYERQDGGARLIVALNLSAEARRVALPEHIAMPRLLLSTVPDWRTGGEEGDGQPLLLAPDGGVILIDK</sequence>
<name>A0A558R695_9SPHN</name>
<dbReference type="InterPro" id="IPR006047">
    <property type="entry name" value="GH13_cat_dom"/>
</dbReference>
<dbReference type="Gene3D" id="2.60.40.1180">
    <property type="entry name" value="Golgi alpha-mannosidase II"/>
    <property type="match status" value="1"/>
</dbReference>
<dbReference type="InterPro" id="IPR045857">
    <property type="entry name" value="O16G_dom_2"/>
</dbReference>
<dbReference type="Proteomes" id="UP000318681">
    <property type="component" value="Unassembled WGS sequence"/>
</dbReference>
<dbReference type="GO" id="GO:0004556">
    <property type="term" value="F:alpha-amylase activity"/>
    <property type="evidence" value="ECO:0007669"/>
    <property type="project" value="TreeGrafter"/>
</dbReference>
<dbReference type="FunFam" id="3.90.400.10:FF:000002">
    <property type="entry name" value="Sucrose isomerase"/>
    <property type="match status" value="1"/>
</dbReference>
<comment type="similarity">
    <text evidence="1">Belongs to the glycosyl hydrolase 13 family.</text>
</comment>
<dbReference type="InterPro" id="IPR013780">
    <property type="entry name" value="Glyco_hydro_b"/>
</dbReference>
<dbReference type="GO" id="GO:0009313">
    <property type="term" value="P:oligosaccharide catabolic process"/>
    <property type="evidence" value="ECO:0007669"/>
    <property type="project" value="TreeGrafter"/>
</dbReference>
<keyword evidence="6" id="KW-1185">Reference proteome</keyword>
<evidence type="ECO:0000313" key="6">
    <source>
        <dbReference type="Proteomes" id="UP000318681"/>
    </source>
</evidence>
<dbReference type="InterPro" id="IPR022567">
    <property type="entry name" value="DUF3459"/>
</dbReference>
<dbReference type="AlphaFoldDB" id="A0A558R695"/>
<evidence type="ECO:0000256" key="1">
    <source>
        <dbReference type="ARBA" id="ARBA00008061"/>
    </source>
</evidence>
<dbReference type="PANTHER" id="PTHR10357:SF179">
    <property type="entry name" value="NEUTRAL AND BASIC AMINO ACID TRANSPORT PROTEIN RBAT"/>
    <property type="match status" value="1"/>
</dbReference>
<dbReference type="SUPFAM" id="SSF51011">
    <property type="entry name" value="Glycosyl hydrolase domain"/>
    <property type="match status" value="1"/>
</dbReference>
<evidence type="ECO:0000256" key="3">
    <source>
        <dbReference type="ARBA" id="ARBA00023295"/>
    </source>
</evidence>
<dbReference type="Gene3D" id="3.20.20.80">
    <property type="entry name" value="Glycosidases"/>
    <property type="match status" value="2"/>
</dbReference>
<dbReference type="InterPro" id="IPR017853">
    <property type="entry name" value="GH"/>
</dbReference>
<dbReference type="OrthoDB" id="9805159at2"/>
<gene>
    <name evidence="5" type="ORF">FOY91_08720</name>
</gene>
<evidence type="ECO:0000259" key="4">
    <source>
        <dbReference type="SMART" id="SM00642"/>
    </source>
</evidence>
<evidence type="ECO:0000256" key="2">
    <source>
        <dbReference type="ARBA" id="ARBA00022801"/>
    </source>
</evidence>
<reference evidence="5 6" key="1">
    <citation type="submission" date="2019-07" db="EMBL/GenBank/DDBJ databases">
        <title>Sphingomonas solaris sp. nov., isolated from a solar panel from Boston, Massachusetts.</title>
        <authorList>
            <person name="Tanner K."/>
            <person name="Pascual J."/>
            <person name="Mancuso C."/>
            <person name="Pereto J."/>
            <person name="Khalil A."/>
            <person name="Vilanova C."/>
        </authorList>
    </citation>
    <scope>NUCLEOTIDE SEQUENCE [LARGE SCALE GENOMIC DNA]</scope>
    <source>
        <strain evidence="5 6">R4DWN</strain>
    </source>
</reference>
<dbReference type="Pfam" id="PF00128">
    <property type="entry name" value="Alpha-amylase"/>
    <property type="match status" value="1"/>
</dbReference>
<comment type="caution">
    <text evidence="5">The sequence shown here is derived from an EMBL/GenBank/DDBJ whole genome shotgun (WGS) entry which is preliminary data.</text>
</comment>
<accession>A0A558R695</accession>
<proteinExistence type="inferred from homology"/>